<evidence type="ECO:0000259" key="14">
    <source>
        <dbReference type="Pfam" id="PF00275"/>
    </source>
</evidence>
<keyword evidence="5 13" id="KW-0808">Transferase</keyword>
<dbReference type="NCBIfam" id="TIGR01072">
    <property type="entry name" value="murA"/>
    <property type="match status" value="1"/>
</dbReference>
<comment type="subcellular location">
    <subcellularLocation>
        <location evidence="1 13">Cytoplasm</location>
    </subcellularLocation>
</comment>
<feature type="binding site" evidence="13">
    <location>
        <position position="355"/>
    </location>
    <ligand>
        <name>UDP-N-acetyl-alpha-D-glucosamine</name>
        <dbReference type="ChEBI" id="CHEBI:57705"/>
    </ligand>
</feature>
<evidence type="ECO:0000313" key="15">
    <source>
        <dbReference type="EMBL" id="UGS36298.1"/>
    </source>
</evidence>
<dbReference type="Pfam" id="PF00275">
    <property type="entry name" value="EPSP_synthase"/>
    <property type="match status" value="1"/>
</dbReference>
<evidence type="ECO:0000256" key="4">
    <source>
        <dbReference type="ARBA" id="ARBA00022618"/>
    </source>
</evidence>
<dbReference type="HAMAP" id="MF_00111">
    <property type="entry name" value="MurA"/>
    <property type="match status" value="1"/>
</dbReference>
<keyword evidence="8 13" id="KW-0131">Cell cycle</keyword>
<dbReference type="GO" id="GO:0009252">
    <property type="term" value="P:peptidoglycan biosynthetic process"/>
    <property type="evidence" value="ECO:0007669"/>
    <property type="project" value="UniProtKB-UniRule"/>
</dbReference>
<dbReference type="Proteomes" id="UP001162834">
    <property type="component" value="Chromosome"/>
</dbReference>
<dbReference type="GO" id="GO:0005737">
    <property type="term" value="C:cytoplasm"/>
    <property type="evidence" value="ECO:0007669"/>
    <property type="project" value="UniProtKB-SubCell"/>
</dbReference>
<evidence type="ECO:0000256" key="2">
    <source>
        <dbReference type="ARBA" id="ARBA00004752"/>
    </source>
</evidence>
<dbReference type="Gene3D" id="3.65.10.10">
    <property type="entry name" value="Enolpyruvate transferase domain"/>
    <property type="match status" value="2"/>
</dbReference>
<dbReference type="InterPro" id="IPR050068">
    <property type="entry name" value="MurA_subfamily"/>
</dbReference>
<sequence length="452" mass="48566">MAVTLIERLAPSPPQARPLMEKFVIEGGAQLSGTVVPAGNKNGALPILAASVLTTDEVVVRNVPRIRDVEAMLSILQGIGVRVERRNGHEVALQADALHEPAQVDAKQAEAIRASFLLAGPLLARNGEARMPPPGGDVIGRRRLDPHLDAFRAMGAEVETERDVVLRAPRGLRAGDVFMDEPSVMATENALLAAVRIPGATVIGNAACEPHVQDLARMLVKMGATIHGIGSNVLTVHGSADLHGCTHDIAPDHIEIGSFMALAGVTGGELRIKGCVSDDLRMIRLVFSRLGLHSELDGDDVFIPGGQTLVVQRDVGEFTAKVQDGPWPAFPADLTSIAIALATQSAGQVLIHEWMFENRMIFTDKLVNMGANITLCDPHRAIVYGPSRLRAERLESPDIRAGMAMLIAALCAEGRSEIGNIRQIDRGYERIDERLRELGARIERVATEPVPV</sequence>
<dbReference type="EMBL" id="CP087164">
    <property type="protein sequence ID" value="UGS36298.1"/>
    <property type="molecule type" value="Genomic_DNA"/>
</dbReference>
<dbReference type="KEGG" id="sbae:DSM104329_02702"/>
<dbReference type="GO" id="GO:0019277">
    <property type="term" value="P:UDP-N-acetylgalactosamine biosynthetic process"/>
    <property type="evidence" value="ECO:0007669"/>
    <property type="project" value="InterPro"/>
</dbReference>
<dbReference type="PANTHER" id="PTHR43783">
    <property type="entry name" value="UDP-N-ACETYLGLUCOSAMINE 1-CARBOXYVINYLTRANSFERASE"/>
    <property type="match status" value="1"/>
</dbReference>
<keyword evidence="7 13" id="KW-0573">Peptidoglycan synthesis</keyword>
<comment type="pathway">
    <text evidence="2 13">Cell wall biogenesis; peptidoglycan biosynthesis.</text>
</comment>
<gene>
    <name evidence="15" type="primary">murAB</name>
    <name evidence="13" type="synonym">murA</name>
    <name evidence="15" type="ORF">DSM104329_02702</name>
</gene>
<dbReference type="GO" id="GO:0008760">
    <property type="term" value="F:UDP-N-acetylglucosamine 1-carboxyvinyltransferase activity"/>
    <property type="evidence" value="ECO:0007669"/>
    <property type="project" value="UniProtKB-UniRule"/>
</dbReference>
<evidence type="ECO:0000313" key="16">
    <source>
        <dbReference type="Proteomes" id="UP001162834"/>
    </source>
</evidence>
<evidence type="ECO:0000256" key="1">
    <source>
        <dbReference type="ARBA" id="ARBA00004496"/>
    </source>
</evidence>
<dbReference type="GO" id="GO:0051301">
    <property type="term" value="P:cell division"/>
    <property type="evidence" value="ECO:0007669"/>
    <property type="project" value="UniProtKB-KW"/>
</dbReference>
<dbReference type="CDD" id="cd01555">
    <property type="entry name" value="UdpNAET"/>
    <property type="match status" value="1"/>
</dbReference>
<dbReference type="PANTHER" id="PTHR43783:SF1">
    <property type="entry name" value="UDP-N-ACETYLGLUCOSAMINE 1-CARBOXYVINYLTRANSFERASE"/>
    <property type="match status" value="1"/>
</dbReference>
<proteinExistence type="inferred from homology"/>
<dbReference type="GO" id="GO:0071555">
    <property type="term" value="P:cell wall organization"/>
    <property type="evidence" value="ECO:0007669"/>
    <property type="project" value="UniProtKB-KW"/>
</dbReference>
<feature type="binding site" evidence="13">
    <location>
        <position position="113"/>
    </location>
    <ligand>
        <name>UDP-N-acetyl-alpha-D-glucosamine</name>
        <dbReference type="ChEBI" id="CHEBI:57705"/>
    </ligand>
</feature>
<feature type="binding site" evidence="13">
    <location>
        <begin position="41"/>
        <end position="42"/>
    </location>
    <ligand>
        <name>phosphoenolpyruvate</name>
        <dbReference type="ChEBI" id="CHEBI:58702"/>
    </ligand>
</feature>
<evidence type="ECO:0000256" key="12">
    <source>
        <dbReference type="ARBA" id="ARBA00047527"/>
    </source>
</evidence>
<dbReference type="InterPro" id="IPR001986">
    <property type="entry name" value="Enolpyruvate_Tfrase_dom"/>
</dbReference>
<evidence type="ECO:0000256" key="9">
    <source>
        <dbReference type="ARBA" id="ARBA00023316"/>
    </source>
</evidence>
<dbReference type="InterPro" id="IPR036968">
    <property type="entry name" value="Enolpyruvate_Tfrase_sf"/>
</dbReference>
<dbReference type="InterPro" id="IPR013792">
    <property type="entry name" value="RNA3'P_cycl/enolpyr_Trfase_a/b"/>
</dbReference>
<dbReference type="InterPro" id="IPR005750">
    <property type="entry name" value="UDP_GlcNAc_COvinyl_MurA"/>
</dbReference>
<keyword evidence="16" id="KW-1185">Reference proteome</keyword>
<dbReference type="EC" id="2.5.1.7" evidence="13"/>
<evidence type="ECO:0000256" key="7">
    <source>
        <dbReference type="ARBA" id="ARBA00022984"/>
    </source>
</evidence>
<dbReference type="NCBIfam" id="NF006873">
    <property type="entry name" value="PRK09369.1"/>
    <property type="match status" value="1"/>
</dbReference>
<comment type="similarity">
    <text evidence="11 13">Belongs to the EPSP synthase family. MurA subfamily.</text>
</comment>
<reference evidence="15" key="1">
    <citation type="journal article" date="2022" name="Int. J. Syst. Evol. Microbiol.">
        <title>Pseudomonas aegrilactucae sp. nov. and Pseudomonas morbosilactucae sp. nov., pathogens causing bacterial rot of lettuce in Japan.</title>
        <authorList>
            <person name="Sawada H."/>
            <person name="Fujikawa T."/>
            <person name="Satou M."/>
        </authorList>
    </citation>
    <scope>NUCLEOTIDE SEQUENCE</scope>
    <source>
        <strain evidence="15">0166_1</strain>
    </source>
</reference>
<comment type="caution">
    <text evidence="13">Lacks conserved residue(s) required for the propagation of feature annotation.</text>
</comment>
<feature type="active site" description="Proton donor" evidence="13">
    <location>
        <position position="137"/>
    </location>
</feature>
<accession>A0A9E7C1C5</accession>
<evidence type="ECO:0000256" key="13">
    <source>
        <dbReference type="HAMAP-Rule" id="MF_00111"/>
    </source>
</evidence>
<keyword evidence="3 13" id="KW-0963">Cytoplasm</keyword>
<dbReference type="AlphaFoldDB" id="A0A9E7C1C5"/>
<dbReference type="GO" id="GO:0008360">
    <property type="term" value="P:regulation of cell shape"/>
    <property type="evidence" value="ECO:0007669"/>
    <property type="project" value="UniProtKB-KW"/>
</dbReference>
<feature type="domain" description="Enolpyruvate transferase" evidence="14">
    <location>
        <begin position="26"/>
        <end position="435"/>
    </location>
</feature>
<comment type="function">
    <text evidence="10 13">Cell wall formation. Adds enolpyruvyl to UDP-N-acetylglucosamine.</text>
</comment>
<keyword evidence="6 13" id="KW-0133">Cell shape</keyword>
<evidence type="ECO:0000256" key="3">
    <source>
        <dbReference type="ARBA" id="ARBA00022490"/>
    </source>
</evidence>
<organism evidence="15 16">
    <name type="scientific">Capillimicrobium parvum</name>
    <dbReference type="NCBI Taxonomy" id="2884022"/>
    <lineage>
        <taxon>Bacteria</taxon>
        <taxon>Bacillati</taxon>
        <taxon>Actinomycetota</taxon>
        <taxon>Thermoleophilia</taxon>
        <taxon>Solirubrobacterales</taxon>
        <taxon>Capillimicrobiaceae</taxon>
        <taxon>Capillimicrobium</taxon>
    </lineage>
</organism>
<name>A0A9E7C1C5_9ACTN</name>
<comment type="catalytic activity">
    <reaction evidence="12 13">
        <text>phosphoenolpyruvate + UDP-N-acetyl-alpha-D-glucosamine = UDP-N-acetyl-3-O-(1-carboxyvinyl)-alpha-D-glucosamine + phosphate</text>
        <dbReference type="Rhea" id="RHEA:18681"/>
        <dbReference type="ChEBI" id="CHEBI:43474"/>
        <dbReference type="ChEBI" id="CHEBI:57705"/>
        <dbReference type="ChEBI" id="CHEBI:58702"/>
        <dbReference type="ChEBI" id="CHEBI:68483"/>
        <dbReference type="EC" id="2.5.1.7"/>
    </reaction>
</comment>
<evidence type="ECO:0000256" key="11">
    <source>
        <dbReference type="ARBA" id="ARBA00038367"/>
    </source>
</evidence>
<protein>
    <recommendedName>
        <fullName evidence="13">UDP-N-acetylglucosamine 1-carboxyvinyltransferase</fullName>
        <ecNumber evidence="13">2.5.1.7</ecNumber>
    </recommendedName>
    <alternativeName>
        <fullName evidence="13">Enoylpyruvate transferase</fullName>
    </alternativeName>
    <alternativeName>
        <fullName evidence="13">UDP-N-acetylglucosamine enolpyruvyl transferase</fullName>
        <shortName evidence="13">EPT</shortName>
    </alternativeName>
</protein>
<feature type="binding site" evidence="13">
    <location>
        <position position="333"/>
    </location>
    <ligand>
        <name>UDP-N-acetyl-alpha-D-glucosamine</name>
        <dbReference type="ChEBI" id="CHEBI:57705"/>
    </ligand>
</feature>
<evidence type="ECO:0000256" key="8">
    <source>
        <dbReference type="ARBA" id="ARBA00023306"/>
    </source>
</evidence>
<dbReference type="SUPFAM" id="SSF55205">
    <property type="entry name" value="EPT/RTPC-like"/>
    <property type="match status" value="1"/>
</dbReference>
<keyword evidence="9 13" id="KW-0961">Cell wall biogenesis/degradation</keyword>
<keyword evidence="4 13" id="KW-0132">Cell division</keyword>
<evidence type="ECO:0000256" key="5">
    <source>
        <dbReference type="ARBA" id="ARBA00022679"/>
    </source>
</evidence>
<evidence type="ECO:0000256" key="10">
    <source>
        <dbReference type="ARBA" id="ARBA00037534"/>
    </source>
</evidence>
<evidence type="ECO:0000256" key="6">
    <source>
        <dbReference type="ARBA" id="ARBA00022960"/>
    </source>
</evidence>